<keyword evidence="8" id="KW-0175">Coiled coil</keyword>
<name>A0A2T5MI48_9GAMM</name>
<dbReference type="AlphaFoldDB" id="A0A2T5MI48"/>
<feature type="transmembrane region" description="Helical" evidence="9">
    <location>
        <begin position="15"/>
        <end position="35"/>
    </location>
</feature>
<keyword evidence="2 9" id="KW-0812">Transmembrane</keyword>
<dbReference type="Gene3D" id="1.10.287.950">
    <property type="entry name" value="Methyl-accepting chemotaxis protein"/>
    <property type="match status" value="1"/>
</dbReference>
<accession>A0A2T5MI48</accession>
<feature type="coiled-coil region" evidence="8">
    <location>
        <begin position="422"/>
        <end position="480"/>
    </location>
</feature>
<evidence type="ECO:0000313" key="13">
    <source>
        <dbReference type="Proteomes" id="UP000244248"/>
    </source>
</evidence>
<dbReference type="Pfam" id="PF00015">
    <property type="entry name" value="MCPsignal"/>
    <property type="match status" value="1"/>
</dbReference>
<evidence type="ECO:0000259" key="10">
    <source>
        <dbReference type="PROSITE" id="PS50111"/>
    </source>
</evidence>
<keyword evidence="13" id="KW-1185">Reference proteome</keyword>
<feature type="domain" description="HAMP" evidence="11">
    <location>
        <begin position="326"/>
        <end position="377"/>
    </location>
</feature>
<feature type="transmembrane region" description="Helical" evidence="9">
    <location>
        <begin position="287"/>
        <end position="309"/>
    </location>
</feature>
<evidence type="ECO:0000313" key="12">
    <source>
        <dbReference type="EMBL" id="PTU32267.1"/>
    </source>
</evidence>
<comment type="subcellular location">
    <subcellularLocation>
        <location evidence="1">Membrane</location>
        <topology evidence="1">Multi-pass membrane protein</topology>
    </subcellularLocation>
</comment>
<evidence type="ECO:0000256" key="9">
    <source>
        <dbReference type="SAM" id="Phobius"/>
    </source>
</evidence>
<evidence type="ECO:0000256" key="2">
    <source>
        <dbReference type="ARBA" id="ARBA00022692"/>
    </source>
</evidence>
<dbReference type="OrthoDB" id="9177152at2"/>
<proteinExistence type="inferred from homology"/>
<feature type="domain" description="Methyl-accepting transducer" evidence="10">
    <location>
        <begin position="382"/>
        <end position="618"/>
    </location>
</feature>
<keyword evidence="3 9" id="KW-1133">Transmembrane helix</keyword>
<evidence type="ECO:0000256" key="8">
    <source>
        <dbReference type="SAM" id="Coils"/>
    </source>
</evidence>
<comment type="similarity">
    <text evidence="6">Belongs to the methyl-accepting chemotaxis (MCP) protein family.</text>
</comment>
<dbReference type="InterPro" id="IPR003660">
    <property type="entry name" value="HAMP_dom"/>
</dbReference>
<dbReference type="CDD" id="cd11386">
    <property type="entry name" value="MCP_signal"/>
    <property type="match status" value="1"/>
</dbReference>
<dbReference type="GO" id="GO:0007165">
    <property type="term" value="P:signal transduction"/>
    <property type="evidence" value="ECO:0007669"/>
    <property type="project" value="UniProtKB-KW"/>
</dbReference>
<evidence type="ECO:0000256" key="5">
    <source>
        <dbReference type="ARBA" id="ARBA00023224"/>
    </source>
</evidence>
<feature type="coiled-coil region" evidence="8">
    <location>
        <begin position="526"/>
        <end position="553"/>
    </location>
</feature>
<dbReference type="EMBL" id="QANS01000002">
    <property type="protein sequence ID" value="PTU32267.1"/>
    <property type="molecule type" value="Genomic_DNA"/>
</dbReference>
<dbReference type="SMART" id="SM00283">
    <property type="entry name" value="MA"/>
    <property type="match status" value="1"/>
</dbReference>
<evidence type="ECO:0000259" key="11">
    <source>
        <dbReference type="PROSITE" id="PS50885"/>
    </source>
</evidence>
<dbReference type="SUPFAM" id="SSF58104">
    <property type="entry name" value="Methyl-accepting chemotaxis protein (MCP) signaling domain"/>
    <property type="match status" value="1"/>
</dbReference>
<comment type="caution">
    <text evidence="12">The sequence shown here is derived from an EMBL/GenBank/DDBJ whole genome shotgun (WGS) entry which is preliminary data.</text>
</comment>
<dbReference type="Proteomes" id="UP000244248">
    <property type="component" value="Unassembled WGS sequence"/>
</dbReference>
<keyword evidence="4 9" id="KW-0472">Membrane</keyword>
<organism evidence="12 13">
    <name type="scientific">Stenotrophobium rhamnosiphilum</name>
    <dbReference type="NCBI Taxonomy" id="2029166"/>
    <lineage>
        <taxon>Bacteria</taxon>
        <taxon>Pseudomonadati</taxon>
        <taxon>Pseudomonadota</taxon>
        <taxon>Gammaproteobacteria</taxon>
        <taxon>Nevskiales</taxon>
        <taxon>Nevskiaceae</taxon>
        <taxon>Stenotrophobium</taxon>
    </lineage>
</organism>
<dbReference type="InterPro" id="IPR004089">
    <property type="entry name" value="MCPsignal_dom"/>
</dbReference>
<dbReference type="RefSeq" id="WP_107939460.1">
    <property type="nucleotide sequence ID" value="NZ_QANS01000002.1"/>
</dbReference>
<evidence type="ECO:0000256" key="3">
    <source>
        <dbReference type="ARBA" id="ARBA00022989"/>
    </source>
</evidence>
<evidence type="ECO:0000256" key="1">
    <source>
        <dbReference type="ARBA" id="ARBA00004141"/>
    </source>
</evidence>
<evidence type="ECO:0000256" key="4">
    <source>
        <dbReference type="ARBA" id="ARBA00023136"/>
    </source>
</evidence>
<dbReference type="GO" id="GO:0006935">
    <property type="term" value="P:chemotaxis"/>
    <property type="evidence" value="ECO:0007669"/>
    <property type="project" value="UniProtKB-ARBA"/>
</dbReference>
<evidence type="ECO:0000256" key="7">
    <source>
        <dbReference type="PROSITE-ProRule" id="PRU00284"/>
    </source>
</evidence>
<protein>
    <submittedName>
        <fullName evidence="12">Chemotaxis protein</fullName>
    </submittedName>
</protein>
<keyword evidence="5 7" id="KW-0807">Transducer</keyword>
<dbReference type="FunFam" id="1.10.287.950:FF:000001">
    <property type="entry name" value="Methyl-accepting chemotaxis sensory transducer"/>
    <property type="match status" value="1"/>
</dbReference>
<evidence type="ECO:0000256" key="6">
    <source>
        <dbReference type="ARBA" id="ARBA00029447"/>
    </source>
</evidence>
<dbReference type="PROSITE" id="PS50885">
    <property type="entry name" value="HAMP"/>
    <property type="match status" value="1"/>
</dbReference>
<gene>
    <name evidence="12" type="ORF">CJD38_06340</name>
</gene>
<dbReference type="PROSITE" id="PS50111">
    <property type="entry name" value="CHEMOTAXIS_TRANSDUC_2"/>
    <property type="match status" value="1"/>
</dbReference>
<sequence>MAEINRAAIDTRRNFTLLGIAIALIVIAIGGFYYYQSTSSRNQTWISLVRTINANVTSVAKAGSDAAFGIVPDFRVIADNTNDFDDTIKALREGDSDSGIKKMPSNVQAEVDAVANAWKKMHGGIDKVLKGEVSYQRTITNISTISTAATSISKTYGDIADRLNQQGGAAALIVANQIARLERMQAAAQRVVHQGRDAEVAAAEVDKEVKAFLRGQRSISIDGATDKQINDTFSAVPAASEGIVNDAPEIAKLQQSAAVLQGDSTEVLAAGNTLEQALLDTLSIPKALPYISLGASGMALLLIITFVYLSMKALRERNSRTEERDAKQQQAILGLLDEITNLADGDLTVDVTVTEDFTGAIADSFNYTVGNMRNLVGTINTTSVDIGAAASETQQVALKMNEASERQAREISAVTNTIAATSQSLQQVAASAEKLAQQAQNSVQVAHNGAETVGRTIQGMAALREQIQDTSKRIKRLGESSQEIGNIIEFINDIAEQTNTLALNASIQAAMAGEQGRGFAVVADEVQRLAERAANATRQIENLVKTIQADTNEAIISMERSTTNVVSGAKSAEEAGQALTKIETSSQELSRLIQEISVSARSQSAASTKIAGTMQVIREIAVQTSGSAGQTANAVGELNTLSEKLRESVAGFKLP</sequence>
<reference evidence="12 13" key="1">
    <citation type="submission" date="2018-04" db="EMBL/GenBank/DDBJ databases">
        <title>Novel species isolated from glacier.</title>
        <authorList>
            <person name="Liu Q."/>
            <person name="Xin Y.-H."/>
        </authorList>
    </citation>
    <scope>NUCLEOTIDE SEQUENCE [LARGE SCALE GENOMIC DNA]</scope>
    <source>
        <strain evidence="12 13">GT1R17</strain>
    </source>
</reference>
<dbReference type="PANTHER" id="PTHR32089">
    <property type="entry name" value="METHYL-ACCEPTING CHEMOTAXIS PROTEIN MCPB"/>
    <property type="match status" value="1"/>
</dbReference>
<dbReference type="GO" id="GO:0016020">
    <property type="term" value="C:membrane"/>
    <property type="evidence" value="ECO:0007669"/>
    <property type="project" value="UniProtKB-SubCell"/>
</dbReference>
<dbReference type="PANTHER" id="PTHR32089:SF119">
    <property type="entry name" value="METHYL-ACCEPTING CHEMOTAXIS PROTEIN CTPL"/>
    <property type="match status" value="1"/>
</dbReference>